<dbReference type="OrthoDB" id="10430130at2759"/>
<evidence type="ECO:0000313" key="2">
    <source>
        <dbReference type="EMBL" id="EYC23392.1"/>
    </source>
</evidence>
<dbReference type="Proteomes" id="UP000024635">
    <property type="component" value="Unassembled WGS sequence"/>
</dbReference>
<evidence type="ECO:0000313" key="3">
    <source>
        <dbReference type="Proteomes" id="UP000024635"/>
    </source>
</evidence>
<name>A0A016V8P4_9BILA</name>
<reference evidence="3" key="1">
    <citation type="journal article" date="2015" name="Nat. Genet.">
        <title>The genome and transcriptome of the zoonotic hookworm Ancylostoma ceylanicum identify infection-specific gene families.</title>
        <authorList>
            <person name="Schwarz E.M."/>
            <person name="Hu Y."/>
            <person name="Antoshechkin I."/>
            <person name="Miller M.M."/>
            <person name="Sternberg P.W."/>
            <person name="Aroian R.V."/>
        </authorList>
    </citation>
    <scope>NUCLEOTIDE SEQUENCE</scope>
    <source>
        <strain evidence="3">HY135</strain>
    </source>
</reference>
<keyword evidence="1" id="KW-0732">Signal</keyword>
<sequence length="140" mass="16136">MTCCFVALFLAACLSPARGQGSVYNLLKEVTGFSDHDFNVLAETIRTYGTMRMDILRTTNLDVARRIRIFNRRYDSLSHRERSFLDKMFNYAVSERIDGEPQSQTWSRFQIHYRNLSPPLCSSLLAEFPAFSQLGGLSFY</sequence>
<proteinExistence type="predicted"/>
<feature type="signal peptide" evidence="1">
    <location>
        <begin position="1"/>
        <end position="19"/>
    </location>
</feature>
<accession>A0A016V8P4</accession>
<dbReference type="EMBL" id="JARK01001351">
    <property type="protein sequence ID" value="EYC23392.1"/>
    <property type="molecule type" value="Genomic_DNA"/>
</dbReference>
<organism evidence="2 3">
    <name type="scientific">Ancylostoma ceylanicum</name>
    <dbReference type="NCBI Taxonomy" id="53326"/>
    <lineage>
        <taxon>Eukaryota</taxon>
        <taxon>Metazoa</taxon>
        <taxon>Ecdysozoa</taxon>
        <taxon>Nematoda</taxon>
        <taxon>Chromadorea</taxon>
        <taxon>Rhabditida</taxon>
        <taxon>Rhabditina</taxon>
        <taxon>Rhabditomorpha</taxon>
        <taxon>Strongyloidea</taxon>
        <taxon>Ancylostomatidae</taxon>
        <taxon>Ancylostomatinae</taxon>
        <taxon>Ancylostoma</taxon>
    </lineage>
</organism>
<comment type="caution">
    <text evidence="2">The sequence shown here is derived from an EMBL/GenBank/DDBJ whole genome shotgun (WGS) entry which is preliminary data.</text>
</comment>
<protein>
    <submittedName>
        <fullName evidence="2">Uncharacterized protein</fullName>
    </submittedName>
</protein>
<feature type="chain" id="PRO_5001490398" evidence="1">
    <location>
        <begin position="20"/>
        <end position="140"/>
    </location>
</feature>
<evidence type="ECO:0000256" key="1">
    <source>
        <dbReference type="SAM" id="SignalP"/>
    </source>
</evidence>
<gene>
    <name evidence="2" type="primary">Acey_s0015.g2625</name>
    <name evidence="2" type="ORF">Y032_0015g2625</name>
</gene>
<keyword evidence="3" id="KW-1185">Reference proteome</keyword>
<dbReference type="AlphaFoldDB" id="A0A016V8P4"/>